<protein>
    <recommendedName>
        <fullName evidence="4">Cyclin N-terminal domain-containing protein</fullName>
    </recommendedName>
</protein>
<feature type="compositionally biased region" description="Polar residues" evidence="1">
    <location>
        <begin position="40"/>
        <end position="49"/>
    </location>
</feature>
<feature type="region of interest" description="Disordered" evidence="1">
    <location>
        <begin position="27"/>
        <end position="50"/>
    </location>
</feature>
<accession>A0AAJ0MEC1</accession>
<sequence length="337" mass="36742">MARRLEPDYSDDEDFDIDEEYFARTYRPLSNLPTPPPSSHDSSATQSPRSFLEDGGLLDSALLGPAVHLVNLVPPAASLAPPSVALVHEILTRADLPLGTIALAVCILDSLSSKFSLNWRLLCPLAQREGSITEHSKRRTFSISPVVGASCSQLHIDCVNPEVIILASVVIAVKFLEDHHSPTQFYQSVWGKNIWTCEQINVTERCIMENLGYRILPLWDPRLIADALDDMNRAGRQALLPLHCGNANANAHTRSHATPVHGRSVSSGGKAVYGLGLQITPAETPVLENGPARTHSLAVGDSDLTAAFQLPRSESPATICESLHLPPRTKRKKDFCN</sequence>
<dbReference type="Proteomes" id="UP001275084">
    <property type="component" value="Unassembled WGS sequence"/>
</dbReference>
<evidence type="ECO:0000313" key="3">
    <source>
        <dbReference type="Proteomes" id="UP001275084"/>
    </source>
</evidence>
<evidence type="ECO:0000313" key="2">
    <source>
        <dbReference type="EMBL" id="KAK3353019.1"/>
    </source>
</evidence>
<dbReference type="Gene3D" id="1.10.472.10">
    <property type="entry name" value="Cyclin-like"/>
    <property type="match status" value="1"/>
</dbReference>
<dbReference type="InterPro" id="IPR036915">
    <property type="entry name" value="Cyclin-like_sf"/>
</dbReference>
<gene>
    <name evidence="2" type="ORF">B0T25DRAFT_199299</name>
</gene>
<reference evidence="2" key="1">
    <citation type="journal article" date="2023" name="Mol. Phylogenet. Evol.">
        <title>Genome-scale phylogeny and comparative genomics of the fungal order Sordariales.</title>
        <authorList>
            <person name="Hensen N."/>
            <person name="Bonometti L."/>
            <person name="Westerberg I."/>
            <person name="Brannstrom I.O."/>
            <person name="Guillou S."/>
            <person name="Cros-Aarteil S."/>
            <person name="Calhoun S."/>
            <person name="Haridas S."/>
            <person name="Kuo A."/>
            <person name="Mondo S."/>
            <person name="Pangilinan J."/>
            <person name="Riley R."/>
            <person name="LaButti K."/>
            <person name="Andreopoulos B."/>
            <person name="Lipzen A."/>
            <person name="Chen C."/>
            <person name="Yan M."/>
            <person name="Daum C."/>
            <person name="Ng V."/>
            <person name="Clum A."/>
            <person name="Steindorff A."/>
            <person name="Ohm R.A."/>
            <person name="Martin F."/>
            <person name="Silar P."/>
            <person name="Natvig D.O."/>
            <person name="Lalanne C."/>
            <person name="Gautier V."/>
            <person name="Ament-Velasquez S.L."/>
            <person name="Kruys A."/>
            <person name="Hutchinson M.I."/>
            <person name="Powell A.J."/>
            <person name="Barry K."/>
            <person name="Miller A.N."/>
            <person name="Grigoriev I.V."/>
            <person name="Debuchy R."/>
            <person name="Gladieux P."/>
            <person name="Hiltunen Thoren M."/>
            <person name="Johannesson H."/>
        </authorList>
    </citation>
    <scope>NUCLEOTIDE SEQUENCE</scope>
    <source>
        <strain evidence="2">CBS 955.72</strain>
    </source>
</reference>
<dbReference type="AlphaFoldDB" id="A0AAJ0MEC1"/>
<keyword evidence="3" id="KW-1185">Reference proteome</keyword>
<dbReference type="SUPFAM" id="SSF47954">
    <property type="entry name" value="Cyclin-like"/>
    <property type="match status" value="1"/>
</dbReference>
<evidence type="ECO:0008006" key="4">
    <source>
        <dbReference type="Google" id="ProtNLM"/>
    </source>
</evidence>
<organism evidence="2 3">
    <name type="scientific">Lasiosphaeria hispida</name>
    <dbReference type="NCBI Taxonomy" id="260671"/>
    <lineage>
        <taxon>Eukaryota</taxon>
        <taxon>Fungi</taxon>
        <taxon>Dikarya</taxon>
        <taxon>Ascomycota</taxon>
        <taxon>Pezizomycotina</taxon>
        <taxon>Sordariomycetes</taxon>
        <taxon>Sordariomycetidae</taxon>
        <taxon>Sordariales</taxon>
        <taxon>Lasiosphaeriaceae</taxon>
        <taxon>Lasiosphaeria</taxon>
    </lineage>
</organism>
<name>A0AAJ0MEC1_9PEZI</name>
<comment type="caution">
    <text evidence="2">The sequence shown here is derived from an EMBL/GenBank/DDBJ whole genome shotgun (WGS) entry which is preliminary data.</text>
</comment>
<evidence type="ECO:0000256" key="1">
    <source>
        <dbReference type="SAM" id="MobiDB-lite"/>
    </source>
</evidence>
<reference evidence="2" key="2">
    <citation type="submission" date="2023-06" db="EMBL/GenBank/DDBJ databases">
        <authorList>
            <consortium name="Lawrence Berkeley National Laboratory"/>
            <person name="Haridas S."/>
            <person name="Hensen N."/>
            <person name="Bonometti L."/>
            <person name="Westerberg I."/>
            <person name="Brannstrom I.O."/>
            <person name="Guillou S."/>
            <person name="Cros-Aarteil S."/>
            <person name="Calhoun S."/>
            <person name="Kuo A."/>
            <person name="Mondo S."/>
            <person name="Pangilinan J."/>
            <person name="Riley R."/>
            <person name="Labutti K."/>
            <person name="Andreopoulos B."/>
            <person name="Lipzen A."/>
            <person name="Chen C."/>
            <person name="Yanf M."/>
            <person name="Daum C."/>
            <person name="Ng V."/>
            <person name="Clum A."/>
            <person name="Steindorff A."/>
            <person name="Ohm R."/>
            <person name="Martin F."/>
            <person name="Silar P."/>
            <person name="Natvig D."/>
            <person name="Lalanne C."/>
            <person name="Gautier V."/>
            <person name="Ament-Velasquez S.L."/>
            <person name="Kruys A."/>
            <person name="Hutchinson M.I."/>
            <person name="Powell A.J."/>
            <person name="Barry K."/>
            <person name="Miller A.N."/>
            <person name="Grigoriev I.V."/>
            <person name="Debuchy R."/>
            <person name="Gladieux P."/>
            <person name="Thoren M.H."/>
            <person name="Johannesson H."/>
        </authorList>
    </citation>
    <scope>NUCLEOTIDE SEQUENCE</scope>
    <source>
        <strain evidence="2">CBS 955.72</strain>
    </source>
</reference>
<dbReference type="EMBL" id="JAUIQD010000004">
    <property type="protein sequence ID" value="KAK3353019.1"/>
    <property type="molecule type" value="Genomic_DNA"/>
</dbReference>
<proteinExistence type="predicted"/>